<feature type="compositionally biased region" description="Acidic residues" evidence="8">
    <location>
        <begin position="2028"/>
        <end position="2039"/>
    </location>
</feature>
<comment type="function">
    <text evidence="6 7">Involved in the initiation of assembly of the COPII coat required for the formation of transport vesicles from the endoplasmic reticulum (ER) and the selection of cargo molecules. Also involved in autophagy.</text>
</comment>
<feature type="compositionally biased region" description="Low complexity" evidence="8">
    <location>
        <begin position="828"/>
        <end position="838"/>
    </location>
</feature>
<feature type="compositionally biased region" description="Gly residues" evidence="8">
    <location>
        <begin position="1"/>
        <end position="10"/>
    </location>
</feature>
<dbReference type="EMBL" id="KZ819666">
    <property type="protein sequence ID" value="PWN28217.1"/>
    <property type="molecule type" value="Genomic_DNA"/>
</dbReference>
<feature type="compositionally biased region" description="Polar residues" evidence="8">
    <location>
        <begin position="2187"/>
        <end position="2200"/>
    </location>
</feature>
<dbReference type="GeneID" id="37027895"/>
<feature type="compositionally biased region" description="Gly residues" evidence="8">
    <location>
        <begin position="898"/>
        <end position="914"/>
    </location>
</feature>
<dbReference type="Gene3D" id="1.25.40.1030">
    <property type="match status" value="1"/>
</dbReference>
<feature type="compositionally biased region" description="Low complexity" evidence="8">
    <location>
        <begin position="455"/>
        <end position="476"/>
    </location>
</feature>
<dbReference type="Pfam" id="PF12931">
    <property type="entry name" value="TPR_Sec16"/>
    <property type="match status" value="1"/>
</dbReference>
<evidence type="ECO:0000256" key="4">
    <source>
        <dbReference type="ARBA" id="ARBA00022824"/>
    </source>
</evidence>
<dbReference type="Proteomes" id="UP000245884">
    <property type="component" value="Unassembled WGS sequence"/>
</dbReference>
<feature type="compositionally biased region" description="Low complexity" evidence="8">
    <location>
        <begin position="2216"/>
        <end position="2229"/>
    </location>
</feature>
<comment type="similarity">
    <text evidence="2 7">Belongs to the SEC16 family.</text>
</comment>
<dbReference type="GO" id="GO:0012507">
    <property type="term" value="C:ER to Golgi transport vesicle membrane"/>
    <property type="evidence" value="ECO:0007669"/>
    <property type="project" value="TreeGrafter"/>
</dbReference>
<feature type="compositionally biased region" description="Low complexity" evidence="8">
    <location>
        <begin position="2076"/>
        <end position="2090"/>
    </location>
</feature>
<evidence type="ECO:0000256" key="5">
    <source>
        <dbReference type="ARBA" id="ARBA00022892"/>
    </source>
</evidence>
<dbReference type="OrthoDB" id="8918678at2759"/>
<dbReference type="GO" id="GO:0016192">
    <property type="term" value="P:vesicle-mediated transport"/>
    <property type="evidence" value="ECO:0007669"/>
    <property type="project" value="UniProtKB-KW"/>
</dbReference>
<feature type="compositionally biased region" description="Low complexity" evidence="8">
    <location>
        <begin position="278"/>
        <end position="297"/>
    </location>
</feature>
<name>A0A316USF2_9BASI</name>
<feature type="compositionally biased region" description="Low complexity" evidence="8">
    <location>
        <begin position="496"/>
        <end position="519"/>
    </location>
</feature>
<feature type="region of interest" description="Disordered" evidence="8">
    <location>
        <begin position="1754"/>
        <end position="1792"/>
    </location>
</feature>
<feature type="compositionally biased region" description="Low complexity" evidence="8">
    <location>
        <begin position="1128"/>
        <end position="1149"/>
    </location>
</feature>
<accession>A0A316USF2</accession>
<dbReference type="GO" id="GO:0005789">
    <property type="term" value="C:endoplasmic reticulum membrane"/>
    <property type="evidence" value="ECO:0007669"/>
    <property type="project" value="UniProtKB-SubCell"/>
</dbReference>
<evidence type="ECO:0000259" key="9">
    <source>
        <dbReference type="Pfam" id="PF12931"/>
    </source>
</evidence>
<feature type="compositionally biased region" description="Low complexity" evidence="8">
    <location>
        <begin position="564"/>
        <end position="580"/>
    </location>
</feature>
<keyword evidence="5 7" id="KW-0931">ER-Golgi transport</keyword>
<dbReference type="CDD" id="cd09233">
    <property type="entry name" value="ACE1-Sec16-like"/>
    <property type="match status" value="1"/>
</dbReference>
<dbReference type="PANTHER" id="PTHR13402:SF6">
    <property type="entry name" value="SECRETORY 16, ISOFORM I"/>
    <property type="match status" value="1"/>
</dbReference>
<feature type="compositionally biased region" description="Low complexity" evidence="8">
    <location>
        <begin position="2115"/>
        <end position="2126"/>
    </location>
</feature>
<evidence type="ECO:0000256" key="2">
    <source>
        <dbReference type="ARBA" id="ARBA00005927"/>
    </source>
</evidence>
<dbReference type="GO" id="GO:0070971">
    <property type="term" value="C:endoplasmic reticulum exit site"/>
    <property type="evidence" value="ECO:0007669"/>
    <property type="project" value="TreeGrafter"/>
</dbReference>
<proteinExistence type="inferred from homology"/>
<feature type="region of interest" description="Disordered" evidence="8">
    <location>
        <begin position="2146"/>
        <end position="2332"/>
    </location>
</feature>
<feature type="compositionally biased region" description="Polar residues" evidence="8">
    <location>
        <begin position="219"/>
        <end position="229"/>
    </location>
</feature>
<feature type="compositionally biased region" description="Polar residues" evidence="8">
    <location>
        <begin position="408"/>
        <end position="438"/>
    </location>
</feature>
<feature type="compositionally biased region" description="Polar residues" evidence="8">
    <location>
        <begin position="2011"/>
        <end position="2022"/>
    </location>
</feature>
<feature type="compositionally biased region" description="Low complexity" evidence="8">
    <location>
        <begin position="1900"/>
        <end position="1929"/>
    </location>
</feature>
<feature type="region of interest" description="Disordered" evidence="8">
    <location>
        <begin position="1"/>
        <end position="1170"/>
    </location>
</feature>
<feature type="compositionally biased region" description="Polar residues" evidence="8">
    <location>
        <begin position="1961"/>
        <end position="1972"/>
    </location>
</feature>
<feature type="compositionally biased region" description="Basic and acidic residues" evidence="8">
    <location>
        <begin position="855"/>
        <end position="865"/>
    </location>
</feature>
<keyword evidence="7" id="KW-0653">Protein transport</keyword>
<evidence type="ECO:0000256" key="1">
    <source>
        <dbReference type="ARBA" id="ARBA00004397"/>
    </source>
</evidence>
<organism evidence="11 12">
    <name type="scientific">Jaminaea rosea</name>
    <dbReference type="NCBI Taxonomy" id="1569628"/>
    <lineage>
        <taxon>Eukaryota</taxon>
        <taxon>Fungi</taxon>
        <taxon>Dikarya</taxon>
        <taxon>Basidiomycota</taxon>
        <taxon>Ustilaginomycotina</taxon>
        <taxon>Exobasidiomycetes</taxon>
        <taxon>Microstromatales</taxon>
        <taxon>Microstromatales incertae sedis</taxon>
        <taxon>Jaminaea</taxon>
    </lineage>
</organism>
<feature type="compositionally biased region" description="Low complexity" evidence="8">
    <location>
        <begin position="2164"/>
        <end position="2174"/>
    </location>
</feature>
<feature type="compositionally biased region" description="Low complexity" evidence="8">
    <location>
        <begin position="230"/>
        <end position="248"/>
    </location>
</feature>
<feature type="compositionally biased region" description="Gly residues" evidence="8">
    <location>
        <begin position="1766"/>
        <end position="1778"/>
    </location>
</feature>
<sequence length="2332" mass="241220">MAQSRPGGGHAPQPSVANAASLFGAGGGEDSDPFATISSPPAPAAAPQLGTMSEEQEDGGAADLFGDGQQNQQYNQYYQQQYQQQQPADIGSQVASSSSGLFGNDAATANDDWLGGGGDANAGYDQCQQQQPYDPSADSTSWYDGAGAQQTDYSATAQSSSGYDAYGQQQQQYPDSNYYQQQSYDAGAYDPSQYQQQQDQSYQQWDSQQQQHQPGYDNYYTSGAGDSTGSYAYHAPQQQYAPPASQAHGYDAQASAGQYDYSAATQSQGQYDHTSANGYDASQQSQQQDYYGTTSYDPQGYALQSADGYQQDQYAANYGQYDAQQADPPAQGDYDAYNAQQQQQWNSAQTDYPSQASQQYQPSQQYDASQPDPYAPPATQSQYEPSPAASTQYDPSSTPRASGIDLPPTSQEQPRFTASEMSYENSYDAQLQTSNATTDAYGAPPTQAASHEETTPAAATAPANAYSPSQSASPSMPAAPPKGPPKGPPRGPPRGPARGPSRTSSSKAIPQQPAAAAPAPDEPTPQSPALQLNGLSTFDGPAAQHAPSVTAAASEEQPAPWDVASTPAADAASSSTDGASLFSPPADPASGEAPSQLADPDDSETSLAPPPRSRQATPKLLVTGDDDSTKEIEVTPSPDEEYPAADQTIIERRDSLASQGAGRDDDLDEATREFNDLQLISRSKSQSSGSGASTSSQKEVVDASRPMSREVKKGPDVNAKKGPNASVRRGKGRGKRVEEEEEEEDWGWGVDEVEGGGGYGGEEAGYSGDQASREEPIDQPDPYAPPPVTQGQDQYAPPSPVAASGDQDPYAPPAAAAGASETYEPEAAADYGYGYDAGYGREAEDGGDAESGDQASRDAAAESHDAYAPPSTSEGQDPYAPTPGSASQGYESEAATGYGYGYEAGYGGGSGEEAGAGQDPYAPQVQGGEDDAEAYVPRRDADPYAPQEDEDLYAPPDQQTDPYAPSATGQADAYAPSKAAEADPYAPPATSEHDPYGPPPTSHHEQDPYGPAIGSQYGSSSSSAAKQDLYAPSASNADPYAPINTSSRGAYNPYEPAEQSALPTQDPYAPPISSNAVADPYAPSYGTESGSQDAGWGSSLGGADGAYAAPPMSRGYGSGASSAVPDTPLASRAPAAPSSAGYSAYGPPSHHGRSDSQSGSVFDEGAAGPYGPSAAVAGGAGYFGSRAPSSSYSAAPHEAASPYELPREREQGFEAGYADAPDPAEEKRNARIPLACFGVDGKIVTFFPTQSHASSGLGDGYGYGSDTAPPTKVSVRQLSNLVPPTAFASSFDPLLFPGPAFESTAVTSAIARATGAGSSVSTSVKSKKTTLIKFLRDAAADLEAGMGYRRRRPSVVDAVKPHDVSSSSSSAGDEEAGKAEDRILLIRLLAIMLEQDGNVANNAAFDEAVRALLAGEQGAQQSSTFAPGYADPKSSTGNGASGTTLHSYEVTSKHLEQIRDLLVTGQRREAVAYATSQRLWSHAMVIASAVDQETWRRVASDFIEAELSGDAGDKDASLKLAYGLFSGQEPSMIQTLFRPDVPPSAASSSQDWRNSAAVILANRCAGDSTALTAMGDALANAGRQEAAHICYLLSPRTSSSGGVDAPNARMSLLGAPSPLASTSYLRDMDAFILSEIYEFSFALVPPLKGQEAFPGLAHLQAYRLLHALQLAELGETKRAQKYCEAIAGVMKATKQSPYFHRTLVAQVKELSDRLIGGPQLDSGGNWVTRKMQRPTLDGMLSAFEGRFAKFIAGDDDSPASGSATPNGGGMQQQQQGGGDKSRGAGSVSGLPSTAGSSVGAFSHYSAITPDAMSGGISRVQSFADFSGAGISRPGSRAQSAAGFRQHGARSPSFMQQQQDRAVSAMGSGAGPYGVPPSSAGGSPYLGWSRSDSPAPAGHHQQQQQQQQYQQGPYGRSSVEASEADAGAAAPWPGQSGPGEEQPNDDGAGYQGPSYGYDADNETPSGTRPQFISNLDADFGEAGNGGDAEGGGGADFVSPMDAFTPAGAASFPSYTPASHQQHSSGREDPIEDDDDDDDDLGFGNSAHRRNRTEGDTAASHDEQQQREPSKHAEEESNASTPTAAAATSSAAKQPELKPSPSTSWLGRLWGRKEPAAGDAAATKAAQAHMGEESAFYYDKDLKRWVNKKAGDTGGAATPPPPPPRATTASPSMASRGGPGGAPAPQRSFSAANSRTNSSQDLGNDYRSGAAGGPGGPPRAASSAFSSSARGTPPIAESDRTAANGTPPPSEGGPPYSTMSSPGAGSRGGMGRTRSNLGDLNQPAAMQPAMGAAAAGGGPPGSASSSMPPPPAPPAGRGAGAKKKPISKRYVRVD</sequence>
<dbReference type="RefSeq" id="XP_025362829.1">
    <property type="nucleotide sequence ID" value="XM_025506072.1"/>
</dbReference>
<evidence type="ECO:0000259" key="10">
    <source>
        <dbReference type="Pfam" id="PF12932"/>
    </source>
</evidence>
<feature type="compositionally biased region" description="Low complexity" evidence="8">
    <location>
        <begin position="681"/>
        <end position="698"/>
    </location>
</feature>
<keyword evidence="3 7" id="KW-0813">Transport</keyword>
<evidence type="ECO:0000256" key="3">
    <source>
        <dbReference type="ARBA" id="ARBA00022448"/>
    </source>
</evidence>
<feature type="compositionally biased region" description="Basic residues" evidence="8">
    <location>
        <begin position="2318"/>
        <end position="2332"/>
    </location>
</feature>
<feature type="region of interest" description="Disordered" evidence="8">
    <location>
        <begin position="1830"/>
        <end position="2127"/>
    </location>
</feature>
<dbReference type="GO" id="GO:0007030">
    <property type="term" value="P:Golgi organization"/>
    <property type="evidence" value="ECO:0007669"/>
    <property type="project" value="TreeGrafter"/>
</dbReference>
<feature type="compositionally biased region" description="Low complexity" evidence="8">
    <location>
        <begin position="319"/>
        <end position="372"/>
    </location>
</feature>
<keyword evidence="7" id="KW-0472">Membrane</keyword>
<protein>
    <recommendedName>
        <fullName evidence="7">Protein transport protein sec16</fullName>
    </recommendedName>
</protein>
<evidence type="ECO:0000256" key="7">
    <source>
        <dbReference type="RuleBase" id="RU364101"/>
    </source>
</evidence>
<keyword evidence="12" id="KW-1185">Reference proteome</keyword>
<evidence type="ECO:0000256" key="8">
    <source>
        <dbReference type="SAM" id="MobiDB-lite"/>
    </source>
</evidence>
<gene>
    <name evidence="11" type="ORF">BDZ90DRAFT_231966</name>
</gene>
<evidence type="ECO:0000313" key="11">
    <source>
        <dbReference type="EMBL" id="PWN28217.1"/>
    </source>
</evidence>
<feature type="compositionally biased region" description="Basic and acidic residues" evidence="8">
    <location>
        <begin position="2050"/>
        <end position="2073"/>
    </location>
</feature>
<dbReference type="PANTHER" id="PTHR13402">
    <property type="entry name" value="RGPR-RELATED"/>
    <property type="match status" value="1"/>
</dbReference>
<dbReference type="InterPro" id="IPR024340">
    <property type="entry name" value="Sec16_CCD"/>
</dbReference>
<feature type="compositionally biased region" description="Pro residues" evidence="8">
    <location>
        <begin position="477"/>
        <end position="495"/>
    </location>
</feature>
<dbReference type="Pfam" id="PF12932">
    <property type="entry name" value="Sec16"/>
    <property type="match status" value="1"/>
</dbReference>
<feature type="compositionally biased region" description="Polar residues" evidence="8">
    <location>
        <begin position="378"/>
        <end position="400"/>
    </location>
</feature>
<feature type="compositionally biased region" description="Polar residues" evidence="8">
    <location>
        <begin position="137"/>
        <end position="157"/>
    </location>
</feature>
<dbReference type="GO" id="GO:0006914">
    <property type="term" value="P:autophagy"/>
    <property type="evidence" value="ECO:0007669"/>
    <property type="project" value="UniProtKB-KW"/>
</dbReference>
<comment type="subcellular location">
    <subcellularLocation>
        <location evidence="1">Endoplasmic reticulum membrane</location>
        <topology evidence="1">Peripheral membrane protein</topology>
        <orientation evidence="1">Cytoplasmic side</orientation>
    </subcellularLocation>
</comment>
<feature type="region of interest" description="Disordered" evidence="8">
    <location>
        <begin position="1353"/>
        <end position="1375"/>
    </location>
</feature>
<keyword evidence="7" id="KW-0072">Autophagy</keyword>
<feature type="compositionally biased region" description="Polar residues" evidence="8">
    <location>
        <begin position="263"/>
        <end position="277"/>
    </location>
</feature>
<feature type="compositionally biased region" description="Low complexity" evidence="8">
    <location>
        <begin position="2281"/>
        <end position="2291"/>
    </location>
</feature>
<feature type="compositionally biased region" description="Basic and acidic residues" evidence="8">
    <location>
        <begin position="699"/>
        <end position="719"/>
    </location>
</feature>
<feature type="domain" description="Sec16 Sec23-binding" evidence="9">
    <location>
        <begin position="1458"/>
        <end position="1754"/>
    </location>
</feature>
<evidence type="ECO:0000256" key="6">
    <source>
        <dbReference type="ARBA" id="ARBA00024687"/>
    </source>
</evidence>
<feature type="compositionally biased region" description="Low complexity" evidence="8">
    <location>
        <begin position="69"/>
        <end position="86"/>
    </location>
</feature>
<evidence type="ECO:0000313" key="12">
    <source>
        <dbReference type="Proteomes" id="UP000245884"/>
    </source>
</evidence>
<dbReference type="InterPro" id="IPR024298">
    <property type="entry name" value="Sec16_Sec23-bd"/>
</dbReference>
<feature type="compositionally biased region" description="Gly residues" evidence="8">
    <location>
        <begin position="1981"/>
        <end position="1993"/>
    </location>
</feature>
<feature type="compositionally biased region" description="Low complexity" evidence="8">
    <location>
        <begin position="158"/>
        <end position="213"/>
    </location>
</feature>
<dbReference type="GO" id="GO:0070973">
    <property type="term" value="P:protein localization to endoplasmic reticulum exit site"/>
    <property type="evidence" value="ECO:0007669"/>
    <property type="project" value="TreeGrafter"/>
</dbReference>
<feature type="compositionally biased region" description="Polar residues" evidence="8">
    <location>
        <begin position="527"/>
        <end position="536"/>
    </location>
</feature>
<dbReference type="GO" id="GO:0015031">
    <property type="term" value="P:protein transport"/>
    <property type="evidence" value="ECO:0007669"/>
    <property type="project" value="UniProtKB-KW"/>
</dbReference>
<dbReference type="STRING" id="1569628.A0A316USF2"/>
<feature type="domain" description="Sec16 central conserved" evidence="10">
    <location>
        <begin position="1232"/>
        <end position="1397"/>
    </location>
</feature>
<reference evidence="11 12" key="1">
    <citation type="journal article" date="2018" name="Mol. Biol. Evol.">
        <title>Broad Genomic Sampling Reveals a Smut Pathogenic Ancestry of the Fungal Clade Ustilaginomycotina.</title>
        <authorList>
            <person name="Kijpornyongpan T."/>
            <person name="Mondo S.J."/>
            <person name="Barry K."/>
            <person name="Sandor L."/>
            <person name="Lee J."/>
            <person name="Lipzen A."/>
            <person name="Pangilinan J."/>
            <person name="LaButti K."/>
            <person name="Hainaut M."/>
            <person name="Henrissat B."/>
            <person name="Grigoriev I.V."/>
            <person name="Spatafora J.W."/>
            <person name="Aime M.C."/>
        </authorList>
    </citation>
    <scope>NUCLEOTIDE SEQUENCE [LARGE SCALE GENOMIC DNA]</scope>
    <source>
        <strain evidence="11 12">MCA 5214</strain>
    </source>
</reference>
<keyword evidence="4 7" id="KW-0256">Endoplasmic reticulum</keyword>
<feature type="compositionally biased region" description="Acidic residues" evidence="8">
    <location>
        <begin position="739"/>
        <end position="754"/>
    </location>
</feature>